<evidence type="ECO:0000256" key="1">
    <source>
        <dbReference type="ARBA" id="ARBA00012346"/>
    </source>
</evidence>
<reference evidence="5" key="1">
    <citation type="journal article" date="2010" name="Genome Res.">
        <title>Population genomic sequencing of Coccidioides fungi reveals recent hybridization and transposon control.</title>
        <authorList>
            <person name="Neafsey D.E."/>
            <person name="Barker B.M."/>
            <person name="Sharpton T.J."/>
            <person name="Stajich J.E."/>
            <person name="Park D.J."/>
            <person name="Whiston E."/>
            <person name="Hung C.-Y."/>
            <person name="McMahan C."/>
            <person name="White J."/>
            <person name="Sykes S."/>
            <person name="Heiman D."/>
            <person name="Young S."/>
            <person name="Zeng Q."/>
            <person name="Abouelleil A."/>
            <person name="Aftuck L."/>
            <person name="Bessette D."/>
            <person name="Brown A."/>
            <person name="FitzGerald M."/>
            <person name="Lui A."/>
            <person name="Macdonald J.P."/>
            <person name="Priest M."/>
            <person name="Orbach M.J."/>
            <person name="Galgiani J.N."/>
            <person name="Kirkland T.N."/>
            <person name="Cole G.T."/>
            <person name="Birren B.W."/>
            <person name="Henn M.R."/>
            <person name="Taylor J.W."/>
            <person name="Rounsley S.D."/>
        </authorList>
    </citation>
    <scope>NUCLEOTIDE SEQUENCE [LARGE SCALE GENOMIC DNA]</scope>
    <source>
        <strain evidence="5">RMSCC 2394</strain>
    </source>
</reference>
<proteinExistence type="predicted"/>
<dbReference type="PANTHER" id="PTHR12935">
    <property type="entry name" value="GAMMA-GLUTAMYLCYCLOTRANSFERASE"/>
    <property type="match status" value="1"/>
</dbReference>
<protein>
    <recommendedName>
        <fullName evidence="1">gamma-glutamylcyclotransferase</fullName>
        <ecNumber evidence="1">4.3.2.9</ecNumber>
    </recommendedName>
</protein>
<dbReference type="Proteomes" id="UP000054565">
    <property type="component" value="Unassembled WGS sequence"/>
</dbReference>
<evidence type="ECO:0000313" key="5">
    <source>
        <dbReference type="Proteomes" id="UP000054565"/>
    </source>
</evidence>
<dbReference type="SUPFAM" id="SSF110857">
    <property type="entry name" value="Gamma-glutamyl cyclotransferase-like"/>
    <property type="match status" value="1"/>
</dbReference>
<accession>A0A0J6YBF2</accession>
<dbReference type="InterPro" id="IPR036568">
    <property type="entry name" value="GGCT-like_sf"/>
</dbReference>
<dbReference type="Pfam" id="PF06094">
    <property type="entry name" value="GGACT"/>
    <property type="match status" value="1"/>
</dbReference>
<name>A0A0J6YBF2_COCIT</name>
<evidence type="ECO:0000259" key="3">
    <source>
        <dbReference type="Pfam" id="PF06094"/>
    </source>
</evidence>
<dbReference type="InterPro" id="IPR009288">
    <property type="entry name" value="AIG2-like_dom"/>
</dbReference>
<dbReference type="EMBL" id="DS028096">
    <property type="protein sequence ID" value="KMP06061.1"/>
    <property type="molecule type" value="Genomic_DNA"/>
</dbReference>
<dbReference type="STRING" id="404692.A0A0J6YBF2"/>
<keyword evidence="2" id="KW-0456">Lyase</keyword>
<dbReference type="CDD" id="cd06661">
    <property type="entry name" value="GGCT_like"/>
    <property type="match status" value="1"/>
</dbReference>
<feature type="domain" description="Gamma-glutamylcyclotransferase AIG2-like" evidence="3">
    <location>
        <begin position="110"/>
        <end position="167"/>
    </location>
</feature>
<dbReference type="OrthoDB" id="2924818at2759"/>
<dbReference type="Gene3D" id="3.10.490.10">
    <property type="entry name" value="Gamma-glutamyl cyclotransferase-like"/>
    <property type="match status" value="1"/>
</dbReference>
<gene>
    <name evidence="4" type="ORF">CIRG_05742</name>
</gene>
<dbReference type="EC" id="4.3.2.9" evidence="1"/>
<organism evidence="4 5">
    <name type="scientific">Coccidioides immitis RMSCC 2394</name>
    <dbReference type="NCBI Taxonomy" id="404692"/>
    <lineage>
        <taxon>Eukaryota</taxon>
        <taxon>Fungi</taxon>
        <taxon>Dikarya</taxon>
        <taxon>Ascomycota</taxon>
        <taxon>Pezizomycotina</taxon>
        <taxon>Eurotiomycetes</taxon>
        <taxon>Eurotiomycetidae</taxon>
        <taxon>Onygenales</taxon>
        <taxon>Onygenaceae</taxon>
        <taxon>Coccidioides</taxon>
    </lineage>
</organism>
<dbReference type="InterPro" id="IPR017939">
    <property type="entry name" value="G-Glutamylcylcotransferase"/>
</dbReference>
<dbReference type="InterPro" id="IPR013024">
    <property type="entry name" value="GGCT-like"/>
</dbReference>
<dbReference type="GO" id="GO:0003839">
    <property type="term" value="F:gamma-glutamylcyclotransferase activity"/>
    <property type="evidence" value="ECO:0007669"/>
    <property type="project" value="UniProtKB-EC"/>
</dbReference>
<sequence>MTAETGFASLVNNAQPSWHIQPPVLVWTLPQTREMRTVPRPRIFLPSHQLDDKYSVLAKRCCTSGGGTTGGKRDVEIVISTHVPRITQPYMSLLQAGTKNIISTSPLEAIYQRGYANVVPSRGHRVEGLCYMLSKEDEARLDRHEGVPKAYEKHLLDIDLYFLRNGPRSQRGSSVRPVRSDGERVTVKALVYLSPQYTTDSAPREEYANRMIRGLQDSLDFGMSEDYVSNVVMPALRRRPNQNRTAASAFSRRRANVDIERNRSQRFQFTVPWTQ</sequence>
<dbReference type="AlphaFoldDB" id="A0A0J6YBF2"/>
<evidence type="ECO:0000256" key="2">
    <source>
        <dbReference type="ARBA" id="ARBA00023239"/>
    </source>
</evidence>
<dbReference type="PANTHER" id="PTHR12935:SF0">
    <property type="entry name" value="GAMMA-GLUTAMYLCYCLOTRANSFERASE"/>
    <property type="match status" value="1"/>
</dbReference>
<evidence type="ECO:0000313" key="4">
    <source>
        <dbReference type="EMBL" id="KMP06061.1"/>
    </source>
</evidence>